<comment type="caution">
    <text evidence="1">The sequence shown here is derived from an EMBL/GenBank/DDBJ whole genome shotgun (WGS) entry which is preliminary data.</text>
</comment>
<dbReference type="Proteomes" id="UP000828941">
    <property type="component" value="Chromosome 8"/>
</dbReference>
<sequence length="596" mass="66007">MQPFLIARAHVHNPYEIDMVSVKKLVTEIAEYKAFNSWEILGAFLWQHMSRFMIHKLNMVLDRPEKGNSSNSVPRKYAYRASTLMNLDSGRHELARAVYTDLIELKLENDLNAMTLEWLKQSGQSESNQNQSKDVNLELVNREDKDLVYQQSHEVKSPVKGLFRSSPASVSSPREDTNCANVTLFRKPREVYKRNGELLEAFCLNSINQQEAALASNKKDSSLTSPFDFIIVYDRWLATKWVGRFRIHPGSNVFLLGVGGATVGVGSMARPRKDLIGSGAFGVPGYAGIGATGFGREIQQGFEDFVDPPATVDNITTMALSSHPLRPFFLVGSSNTHIYLWEFNKYRATATYGVLPAVNVPPPYALASISALRFDHWGHRFASAALDGTVCTWRLEVGGRSNVRPTESSLCFDGHASDITYFSSSGSIIAVAGYSSMVLMCMKIGLCLFMVLSLIFPSSSAFDNDVGSGSISPIIVTGGKGGDVGVRDFRYIATGKAKRHRRTDYGEQSSSPSLNSDKDHNVNGMLWHIPRAHSGKTSLYPDSSIPNTSLFLTGSKDGDVKSTKLVLRAYSFSRGFYSWWRWNCKISTAESSPSWA</sequence>
<dbReference type="EMBL" id="CM039433">
    <property type="protein sequence ID" value="KAI4328931.1"/>
    <property type="molecule type" value="Genomic_DNA"/>
</dbReference>
<organism evidence="1 2">
    <name type="scientific">Bauhinia variegata</name>
    <name type="common">Purple orchid tree</name>
    <name type="synonym">Phanera variegata</name>
    <dbReference type="NCBI Taxonomy" id="167791"/>
    <lineage>
        <taxon>Eukaryota</taxon>
        <taxon>Viridiplantae</taxon>
        <taxon>Streptophyta</taxon>
        <taxon>Embryophyta</taxon>
        <taxon>Tracheophyta</taxon>
        <taxon>Spermatophyta</taxon>
        <taxon>Magnoliopsida</taxon>
        <taxon>eudicotyledons</taxon>
        <taxon>Gunneridae</taxon>
        <taxon>Pentapetalae</taxon>
        <taxon>rosids</taxon>
        <taxon>fabids</taxon>
        <taxon>Fabales</taxon>
        <taxon>Fabaceae</taxon>
        <taxon>Cercidoideae</taxon>
        <taxon>Cercideae</taxon>
        <taxon>Bauhiniinae</taxon>
        <taxon>Bauhinia</taxon>
    </lineage>
</organism>
<evidence type="ECO:0000313" key="1">
    <source>
        <dbReference type="EMBL" id="KAI4328931.1"/>
    </source>
</evidence>
<reference evidence="1 2" key="1">
    <citation type="journal article" date="2022" name="DNA Res.">
        <title>Chromosomal-level genome assembly of the orchid tree Bauhinia variegata (Leguminosae; Cercidoideae) supports the allotetraploid origin hypothesis of Bauhinia.</title>
        <authorList>
            <person name="Zhong Y."/>
            <person name="Chen Y."/>
            <person name="Zheng D."/>
            <person name="Pang J."/>
            <person name="Liu Y."/>
            <person name="Luo S."/>
            <person name="Meng S."/>
            <person name="Qian L."/>
            <person name="Wei D."/>
            <person name="Dai S."/>
            <person name="Zhou R."/>
        </authorList>
    </citation>
    <scope>NUCLEOTIDE SEQUENCE [LARGE SCALE GENOMIC DNA]</scope>
    <source>
        <strain evidence="1">BV-YZ2020</strain>
    </source>
</reference>
<proteinExistence type="predicted"/>
<gene>
    <name evidence="1" type="ORF">L6164_021244</name>
</gene>
<evidence type="ECO:0000313" key="2">
    <source>
        <dbReference type="Proteomes" id="UP000828941"/>
    </source>
</evidence>
<keyword evidence="2" id="KW-1185">Reference proteome</keyword>
<name>A0ACB9MZ29_BAUVA</name>
<protein>
    <submittedName>
        <fullName evidence="1">Uncharacterized protein</fullName>
    </submittedName>
</protein>
<accession>A0ACB9MZ29</accession>